<dbReference type="GeneID" id="28857040"/>
<dbReference type="RefSeq" id="XP_018149440.1">
    <property type="nucleotide sequence ID" value="XM_018293046.1"/>
</dbReference>
<evidence type="ECO:0000313" key="2">
    <source>
        <dbReference type="Proteomes" id="UP000078397"/>
    </source>
</evidence>
<dbReference type="KEGG" id="pchm:VFPPC_15293"/>
<dbReference type="AlphaFoldDB" id="A0A179G6A7"/>
<protein>
    <submittedName>
        <fullName evidence="1">Uncharacterized protein</fullName>
    </submittedName>
</protein>
<name>A0A179G6A7_METCM</name>
<gene>
    <name evidence="1" type="ORF">VFPPC_15293</name>
</gene>
<evidence type="ECO:0000313" key="1">
    <source>
        <dbReference type="EMBL" id="OAQ73357.1"/>
    </source>
</evidence>
<accession>A0A179G6A7</accession>
<organism evidence="1 2">
    <name type="scientific">Pochonia chlamydosporia 170</name>
    <dbReference type="NCBI Taxonomy" id="1380566"/>
    <lineage>
        <taxon>Eukaryota</taxon>
        <taxon>Fungi</taxon>
        <taxon>Dikarya</taxon>
        <taxon>Ascomycota</taxon>
        <taxon>Pezizomycotina</taxon>
        <taxon>Sordariomycetes</taxon>
        <taxon>Hypocreomycetidae</taxon>
        <taxon>Hypocreales</taxon>
        <taxon>Clavicipitaceae</taxon>
        <taxon>Pochonia</taxon>
    </lineage>
</organism>
<keyword evidence="2" id="KW-1185">Reference proteome</keyword>
<sequence length="93" mass="10601">MIHVFHVEARSATRSIDMRLATCTKKLGQWVKSRSLIGALLRDKSYPFAKDQNSLLWSPVSSHPGGTSWRVDNGFMCSCWHCGVQMLLLCQYR</sequence>
<dbReference type="Proteomes" id="UP000078397">
    <property type="component" value="Unassembled WGS sequence"/>
</dbReference>
<dbReference type="EMBL" id="LSBJ02000001">
    <property type="protein sequence ID" value="OAQ73357.1"/>
    <property type="molecule type" value="Genomic_DNA"/>
</dbReference>
<comment type="caution">
    <text evidence="1">The sequence shown here is derived from an EMBL/GenBank/DDBJ whole genome shotgun (WGS) entry which is preliminary data.</text>
</comment>
<proteinExistence type="predicted"/>
<reference evidence="1 2" key="1">
    <citation type="journal article" date="2016" name="PLoS Pathog.">
        <title>Biosynthesis of antibiotic leucinostatins in bio-control fungus Purpureocillium lilacinum and their inhibition on phytophthora revealed by genome mining.</title>
        <authorList>
            <person name="Wang G."/>
            <person name="Liu Z."/>
            <person name="Lin R."/>
            <person name="Li E."/>
            <person name="Mao Z."/>
            <person name="Ling J."/>
            <person name="Yang Y."/>
            <person name="Yin W.B."/>
            <person name="Xie B."/>
        </authorList>
    </citation>
    <scope>NUCLEOTIDE SEQUENCE [LARGE SCALE GENOMIC DNA]</scope>
    <source>
        <strain evidence="1">170</strain>
    </source>
</reference>